<accession>A0A366ECA1</accession>
<dbReference type="Proteomes" id="UP000252118">
    <property type="component" value="Unassembled WGS sequence"/>
</dbReference>
<proteinExistence type="predicted"/>
<dbReference type="OrthoDB" id="2030399at2"/>
<dbReference type="EMBL" id="QNRJ01000029">
    <property type="protein sequence ID" value="RBP00014.1"/>
    <property type="molecule type" value="Genomic_DNA"/>
</dbReference>
<evidence type="ECO:0008006" key="3">
    <source>
        <dbReference type="Google" id="ProtNLM"/>
    </source>
</evidence>
<sequence length="263" mass="31149">MRITSTNLDETVRLNQQIDHEVQRHLQYMHMFLAKYNIQSPEKHGLQILKDHYLIQIPIPDPNWGGAIRELPNGRKIPVINTSQPRLYQYFIYWHEIYHLTENSSNVHEISTELDLTERKADYFASQMLISKDIYRYFLDLRQTEFVHKAAICMDTFKAPYKAILIQLYESALEYHNKELQEDIKINFDLSLNTEAWVEIFQQLSLDENLVKPSFKVDFGRLKHEVDEVNITGDRAYNETKDFIYGLEKKYSQVKGKLESGEL</sequence>
<protein>
    <recommendedName>
        <fullName evidence="3">IrrE N-terminal-like domain-containing protein</fullName>
    </recommendedName>
</protein>
<dbReference type="RefSeq" id="WP_113971380.1">
    <property type="nucleotide sequence ID" value="NZ_QNRJ01000029.1"/>
</dbReference>
<dbReference type="Gene3D" id="1.10.10.2910">
    <property type="match status" value="1"/>
</dbReference>
<dbReference type="AlphaFoldDB" id="A0A366ECA1"/>
<organism evidence="1 2">
    <name type="scientific">Rossellomorea aquimaris</name>
    <dbReference type="NCBI Taxonomy" id="189382"/>
    <lineage>
        <taxon>Bacteria</taxon>
        <taxon>Bacillati</taxon>
        <taxon>Bacillota</taxon>
        <taxon>Bacilli</taxon>
        <taxon>Bacillales</taxon>
        <taxon>Bacillaceae</taxon>
        <taxon>Rossellomorea</taxon>
    </lineage>
</organism>
<evidence type="ECO:0000313" key="2">
    <source>
        <dbReference type="Proteomes" id="UP000252118"/>
    </source>
</evidence>
<comment type="caution">
    <text evidence="1">The sequence shown here is derived from an EMBL/GenBank/DDBJ whole genome shotgun (WGS) entry which is preliminary data.</text>
</comment>
<gene>
    <name evidence="1" type="ORF">DET59_12936</name>
</gene>
<evidence type="ECO:0000313" key="1">
    <source>
        <dbReference type="EMBL" id="RBP00014.1"/>
    </source>
</evidence>
<reference evidence="1 2" key="1">
    <citation type="submission" date="2018-06" db="EMBL/GenBank/DDBJ databases">
        <title>Freshwater and sediment microbial communities from various areas in North America, analyzing microbe dynamics in response to fracking.</title>
        <authorList>
            <person name="Lamendella R."/>
        </authorList>
    </citation>
    <scope>NUCLEOTIDE SEQUENCE [LARGE SCALE GENOMIC DNA]</scope>
    <source>
        <strain evidence="1 2">97B</strain>
    </source>
</reference>
<name>A0A366ECA1_9BACI</name>